<dbReference type="PANTHER" id="PTHR43649:SF32">
    <property type="entry name" value="SUGAR BINDING SECRETED PROTEIN"/>
    <property type="match status" value="1"/>
</dbReference>
<accession>A0ABW0LQ93</accession>
<dbReference type="Proteomes" id="UP001596105">
    <property type="component" value="Unassembled WGS sequence"/>
</dbReference>
<dbReference type="InterPro" id="IPR050490">
    <property type="entry name" value="Bact_solute-bd_prot1"/>
</dbReference>
<reference evidence="4" key="1">
    <citation type="journal article" date="2019" name="Int. J. Syst. Evol. Microbiol.">
        <title>The Global Catalogue of Microorganisms (GCM) 10K type strain sequencing project: providing services to taxonomists for standard genome sequencing and annotation.</title>
        <authorList>
            <consortium name="The Broad Institute Genomics Platform"/>
            <consortium name="The Broad Institute Genome Sequencing Center for Infectious Disease"/>
            <person name="Wu L."/>
            <person name="Ma J."/>
        </authorList>
    </citation>
    <scope>NUCLEOTIDE SEQUENCE [LARGE SCALE GENOMIC DNA]</scope>
    <source>
        <strain evidence="4">CCUG 57113</strain>
    </source>
</reference>
<feature type="compositionally biased region" description="Low complexity" evidence="1">
    <location>
        <begin position="33"/>
        <end position="58"/>
    </location>
</feature>
<dbReference type="EMBL" id="JBHSMH010000006">
    <property type="protein sequence ID" value="MFC5468043.1"/>
    <property type="molecule type" value="Genomic_DNA"/>
</dbReference>
<evidence type="ECO:0000313" key="3">
    <source>
        <dbReference type="EMBL" id="MFC5468043.1"/>
    </source>
</evidence>
<evidence type="ECO:0000256" key="2">
    <source>
        <dbReference type="SAM" id="SignalP"/>
    </source>
</evidence>
<keyword evidence="4" id="KW-1185">Reference proteome</keyword>
<comment type="caution">
    <text evidence="3">The sequence shown here is derived from an EMBL/GenBank/DDBJ whole genome shotgun (WGS) entry which is preliminary data.</text>
</comment>
<feature type="region of interest" description="Disordered" evidence="1">
    <location>
        <begin position="33"/>
        <end position="61"/>
    </location>
</feature>
<protein>
    <submittedName>
        <fullName evidence="3">ABC transporter substrate-binding protein</fullName>
    </submittedName>
</protein>
<dbReference type="RefSeq" id="WP_209751732.1">
    <property type="nucleotide sequence ID" value="NZ_JBHSMH010000006.1"/>
</dbReference>
<dbReference type="SUPFAM" id="SSF53850">
    <property type="entry name" value="Periplasmic binding protein-like II"/>
    <property type="match status" value="1"/>
</dbReference>
<evidence type="ECO:0000256" key="1">
    <source>
        <dbReference type="SAM" id="MobiDB-lite"/>
    </source>
</evidence>
<keyword evidence="2" id="KW-0732">Signal</keyword>
<dbReference type="InterPro" id="IPR006059">
    <property type="entry name" value="SBP"/>
</dbReference>
<dbReference type="PANTHER" id="PTHR43649">
    <property type="entry name" value="ARABINOSE-BINDING PROTEIN-RELATED"/>
    <property type="match status" value="1"/>
</dbReference>
<feature type="chain" id="PRO_5046478327" evidence="2">
    <location>
        <begin position="25"/>
        <end position="462"/>
    </location>
</feature>
<sequence>MKNQRVSKVLSGFTSLALLAGLLAACGGNNGESQASSAAPSASPSASAPASGTAPASADPTQLSGTVKVWDWDEAFDKGMIPEFNKKYPNIKVEVTVVNPNDYLQKLQSGIASGSDVPDVILGEEAYRGKLFDLDVLDNLEAAPYNFDRSSVLDYTVPYISNSKGEVIAVDQAITPAGFAYRRDLAKQYWGTDDPAELEKLLSNWEDFIAKGVELKEKSGGKALMLPGLGDAFLVLRNQNTVPYVDGTEVDLTAKLQKPIETLFKMRDAGILGKNELWTPAWSASMAKGEFMFYPMAPWGPKWHISANDPEGKGRWGLVKAPEVGFTRGGTAIGIYKDSKVKEAAWAYVQFAYQSEEGSLFSFKTFGNMTSNKSFYEKQKALFEAPGAYDEFFGGQNLAQYFLQKIVPDMKGQPQSKYDSVVDGVFNALYPLWTKDTSITADAALEKFKTELKNKASEATVK</sequence>
<dbReference type="Gene3D" id="3.40.190.10">
    <property type="entry name" value="Periplasmic binding protein-like II"/>
    <property type="match status" value="1"/>
</dbReference>
<evidence type="ECO:0000313" key="4">
    <source>
        <dbReference type="Proteomes" id="UP001596105"/>
    </source>
</evidence>
<proteinExistence type="predicted"/>
<dbReference type="Pfam" id="PF01547">
    <property type="entry name" value="SBP_bac_1"/>
    <property type="match status" value="1"/>
</dbReference>
<name>A0ABW0LQ93_9BACL</name>
<dbReference type="PROSITE" id="PS51257">
    <property type="entry name" value="PROKAR_LIPOPROTEIN"/>
    <property type="match status" value="1"/>
</dbReference>
<feature type="signal peptide" evidence="2">
    <location>
        <begin position="1"/>
        <end position="24"/>
    </location>
</feature>
<gene>
    <name evidence="3" type="ORF">ACFPPD_04875</name>
</gene>
<organism evidence="3 4">
    <name type="scientific">Cohnella suwonensis</name>
    <dbReference type="NCBI Taxonomy" id="696072"/>
    <lineage>
        <taxon>Bacteria</taxon>
        <taxon>Bacillati</taxon>
        <taxon>Bacillota</taxon>
        <taxon>Bacilli</taxon>
        <taxon>Bacillales</taxon>
        <taxon>Paenibacillaceae</taxon>
        <taxon>Cohnella</taxon>
    </lineage>
</organism>